<organism evidence="3 4">
    <name type="scientific">Cymbomonas tetramitiformis</name>
    <dbReference type="NCBI Taxonomy" id="36881"/>
    <lineage>
        <taxon>Eukaryota</taxon>
        <taxon>Viridiplantae</taxon>
        <taxon>Chlorophyta</taxon>
        <taxon>Pyramimonadophyceae</taxon>
        <taxon>Pyramimonadales</taxon>
        <taxon>Pyramimonadaceae</taxon>
        <taxon>Cymbomonas</taxon>
    </lineage>
</organism>
<keyword evidence="1" id="KW-0489">Methyltransferase</keyword>
<protein>
    <recommendedName>
        <fullName evidence="5">S-adenosyl-L-methionine-dependent methyltransferase</fullName>
    </recommendedName>
</protein>
<dbReference type="GO" id="GO:0008168">
    <property type="term" value="F:methyltransferase activity"/>
    <property type="evidence" value="ECO:0007669"/>
    <property type="project" value="UniProtKB-KW"/>
</dbReference>
<proteinExistence type="predicted"/>
<dbReference type="Gene3D" id="3.40.50.150">
    <property type="entry name" value="Vaccinia Virus protein VP39"/>
    <property type="match status" value="1"/>
</dbReference>
<dbReference type="InterPro" id="IPR029063">
    <property type="entry name" value="SAM-dependent_MTases_sf"/>
</dbReference>
<dbReference type="InterPro" id="IPR001525">
    <property type="entry name" value="C5_MeTfrase"/>
</dbReference>
<evidence type="ECO:0000313" key="4">
    <source>
        <dbReference type="Proteomes" id="UP001190700"/>
    </source>
</evidence>
<evidence type="ECO:0000256" key="2">
    <source>
        <dbReference type="ARBA" id="ARBA00022679"/>
    </source>
</evidence>
<dbReference type="AlphaFoldDB" id="A0AAE0GDA0"/>
<reference evidence="3 4" key="1">
    <citation type="journal article" date="2015" name="Genome Biol. Evol.">
        <title>Comparative Genomics of a Bacterivorous Green Alga Reveals Evolutionary Causalities and Consequences of Phago-Mixotrophic Mode of Nutrition.</title>
        <authorList>
            <person name="Burns J.A."/>
            <person name="Paasch A."/>
            <person name="Narechania A."/>
            <person name="Kim E."/>
        </authorList>
    </citation>
    <scope>NUCLEOTIDE SEQUENCE [LARGE SCALE GENOMIC DNA]</scope>
    <source>
        <strain evidence="3 4">PLY_AMNH</strain>
    </source>
</reference>
<accession>A0AAE0GDA0</accession>
<dbReference type="EMBL" id="LGRX02007008">
    <property type="protein sequence ID" value="KAK3275798.1"/>
    <property type="molecule type" value="Genomic_DNA"/>
</dbReference>
<keyword evidence="2" id="KW-0808">Transferase</keyword>
<gene>
    <name evidence="3" type="ORF">CYMTET_16085</name>
</gene>
<name>A0AAE0GDA0_9CHLO</name>
<evidence type="ECO:0000313" key="3">
    <source>
        <dbReference type="EMBL" id="KAK3275798.1"/>
    </source>
</evidence>
<dbReference type="Pfam" id="PF00145">
    <property type="entry name" value="DNA_methylase"/>
    <property type="match status" value="1"/>
</dbReference>
<keyword evidence="4" id="KW-1185">Reference proteome</keyword>
<comment type="caution">
    <text evidence="3">The sequence shown here is derived from an EMBL/GenBank/DDBJ whole genome shotgun (WGS) entry which is preliminary data.</text>
</comment>
<dbReference type="Proteomes" id="UP001190700">
    <property type="component" value="Unassembled WGS sequence"/>
</dbReference>
<sequence length="469" mass="52047">MEKADLQGQHLRWAISLQEFDFSVQYRPGPKNENADVPSRYPLATTVDETGARLDREPDTKMEAGFTELQEKSFGDYLSLLLAEEPPLGDMASPEVQVCNYCRLQVQDQLGAGAIQRLFDVHHREELEVNVGELFDTDHPEPVTDSGRLARAAWKALTMVQPVKGTHGSGSPAVYYDETMEHGTLRVPQKVDTRVVDVNFFGDARREGVTCYEPCGGLCAGLEMLLRSGVKVNRYLYQDISITSQAVARARCLALKRRYPHLLPVDAIQLDRLPANLEHVTAQHLVEAGALSGERWVMVCGFPCQDLSSAGKQTGLEGKNSKLFYQVAKVLSMLQQLQLQKPPGYILENVSPLAHKPGTRMRDETFPLIYEMVGRPVSFDAAQAGSYAHRLRAYWSNLFQNDQFNSVMAKVERPDGRMVADILDNGWQPREVLVSDQAPYDMASVSQGGAHARASYHNGNAQLLGISGA</sequence>
<evidence type="ECO:0000256" key="1">
    <source>
        <dbReference type="ARBA" id="ARBA00022603"/>
    </source>
</evidence>
<evidence type="ECO:0008006" key="5">
    <source>
        <dbReference type="Google" id="ProtNLM"/>
    </source>
</evidence>
<dbReference type="GO" id="GO:0032259">
    <property type="term" value="P:methylation"/>
    <property type="evidence" value="ECO:0007669"/>
    <property type="project" value="UniProtKB-KW"/>
</dbReference>
<dbReference type="SUPFAM" id="SSF53335">
    <property type="entry name" value="S-adenosyl-L-methionine-dependent methyltransferases"/>
    <property type="match status" value="1"/>
</dbReference>